<protein>
    <submittedName>
        <fullName evidence="1">Uncharacterized protein</fullName>
    </submittedName>
</protein>
<sequence>MRGILERNPQTFAEAKMAAREMENINKYDDMLWRKEDESISQFITIRPRAIEGEIGGIIQVSVGRKLQETHALAITTRPIYRRMQTKKDEDEKGESSLE</sequence>
<evidence type="ECO:0000313" key="1">
    <source>
        <dbReference type="EMBL" id="OAE22133.1"/>
    </source>
</evidence>
<dbReference type="AlphaFoldDB" id="A0A176VP12"/>
<dbReference type="EMBL" id="LVLJ01003272">
    <property type="protein sequence ID" value="OAE22133.1"/>
    <property type="molecule type" value="Genomic_DNA"/>
</dbReference>
<comment type="caution">
    <text evidence="1">The sequence shown here is derived from an EMBL/GenBank/DDBJ whole genome shotgun (WGS) entry which is preliminary data.</text>
</comment>
<proteinExistence type="predicted"/>
<reference evidence="1" key="1">
    <citation type="submission" date="2016-03" db="EMBL/GenBank/DDBJ databases">
        <title>Mechanisms controlling the formation of the plant cell surface in tip-growing cells are functionally conserved among land plants.</title>
        <authorList>
            <person name="Honkanen S."/>
            <person name="Jones V.A."/>
            <person name="Morieri G."/>
            <person name="Champion C."/>
            <person name="Hetherington A.J."/>
            <person name="Kelly S."/>
            <person name="Saint-Marcoux D."/>
            <person name="Proust H."/>
            <person name="Prescott H."/>
            <person name="Dolan L."/>
        </authorList>
    </citation>
    <scope>NUCLEOTIDE SEQUENCE [LARGE SCALE GENOMIC DNA]</scope>
    <source>
        <tissue evidence="1">Whole gametophyte</tissue>
    </source>
</reference>
<dbReference type="Proteomes" id="UP000077202">
    <property type="component" value="Unassembled WGS sequence"/>
</dbReference>
<evidence type="ECO:0000313" key="2">
    <source>
        <dbReference type="Proteomes" id="UP000077202"/>
    </source>
</evidence>
<organism evidence="1 2">
    <name type="scientific">Marchantia polymorpha subsp. ruderalis</name>
    <dbReference type="NCBI Taxonomy" id="1480154"/>
    <lineage>
        <taxon>Eukaryota</taxon>
        <taxon>Viridiplantae</taxon>
        <taxon>Streptophyta</taxon>
        <taxon>Embryophyta</taxon>
        <taxon>Marchantiophyta</taxon>
        <taxon>Marchantiopsida</taxon>
        <taxon>Marchantiidae</taxon>
        <taxon>Marchantiales</taxon>
        <taxon>Marchantiaceae</taxon>
        <taxon>Marchantia</taxon>
    </lineage>
</organism>
<keyword evidence="2" id="KW-1185">Reference proteome</keyword>
<accession>A0A176VP12</accession>
<gene>
    <name evidence="1" type="ORF">AXG93_1175s1430</name>
</gene>
<name>A0A176VP12_MARPO</name>